<dbReference type="Proteomes" id="UP000254869">
    <property type="component" value="Unassembled WGS sequence"/>
</dbReference>
<organism evidence="11 12">
    <name type="scientific">Nocardia pseudobrasiliensis</name>
    <dbReference type="NCBI Taxonomy" id="45979"/>
    <lineage>
        <taxon>Bacteria</taxon>
        <taxon>Bacillati</taxon>
        <taxon>Actinomycetota</taxon>
        <taxon>Actinomycetes</taxon>
        <taxon>Mycobacteriales</taxon>
        <taxon>Nocardiaceae</taxon>
        <taxon>Nocardia</taxon>
    </lineage>
</organism>
<dbReference type="STRING" id="1210086.GCA_001613105_01687"/>
<evidence type="ECO:0000313" key="12">
    <source>
        <dbReference type="Proteomes" id="UP000254869"/>
    </source>
</evidence>
<accession>A0A370I7Z5</accession>
<evidence type="ECO:0000256" key="6">
    <source>
        <dbReference type="ARBA" id="ARBA00023014"/>
    </source>
</evidence>
<keyword evidence="5" id="KW-0408">Iron</keyword>
<keyword evidence="2" id="KW-0479">Metal-binding</keyword>
<evidence type="ECO:0000256" key="5">
    <source>
        <dbReference type="ARBA" id="ARBA00023004"/>
    </source>
</evidence>
<proteinExistence type="inferred from homology"/>
<dbReference type="Gene3D" id="3.40.470.10">
    <property type="entry name" value="Uracil-DNA glycosylase-like domain"/>
    <property type="match status" value="1"/>
</dbReference>
<dbReference type="GO" id="GO:0046872">
    <property type="term" value="F:metal ion binding"/>
    <property type="evidence" value="ECO:0007669"/>
    <property type="project" value="UniProtKB-KW"/>
</dbReference>
<gene>
    <name evidence="11" type="ORF">DFR76_104491</name>
</gene>
<evidence type="ECO:0000256" key="7">
    <source>
        <dbReference type="ARBA" id="ARBA00023204"/>
    </source>
</evidence>
<dbReference type="PANTHER" id="PTHR33693">
    <property type="entry name" value="TYPE-5 URACIL-DNA GLYCOSYLASE"/>
    <property type="match status" value="1"/>
</dbReference>
<keyword evidence="12" id="KW-1185">Reference proteome</keyword>
<dbReference type="InterPro" id="IPR051536">
    <property type="entry name" value="UDG_Type-4/5"/>
</dbReference>
<protein>
    <recommendedName>
        <fullName evidence="9">Type-5 uracil-DNA glycosylase</fullName>
    </recommendedName>
</protein>
<keyword evidence="1" id="KW-0004">4Fe-4S</keyword>
<reference evidence="11 12" key="1">
    <citation type="submission" date="2018-07" db="EMBL/GenBank/DDBJ databases">
        <title>Genomic Encyclopedia of Type Strains, Phase IV (KMG-IV): sequencing the most valuable type-strain genomes for metagenomic binning, comparative biology and taxonomic classification.</title>
        <authorList>
            <person name="Goeker M."/>
        </authorList>
    </citation>
    <scope>NUCLEOTIDE SEQUENCE [LARGE SCALE GENOMIC DNA]</scope>
    <source>
        <strain evidence="11 12">DSM 44290</strain>
    </source>
</reference>
<comment type="caution">
    <text evidence="11">The sequence shown here is derived from an EMBL/GenBank/DDBJ whole genome shotgun (WGS) entry which is preliminary data.</text>
</comment>
<name>A0A370I7Z5_9NOCA</name>
<dbReference type="SMART" id="SM00987">
    <property type="entry name" value="UreE_C"/>
    <property type="match status" value="1"/>
</dbReference>
<dbReference type="GO" id="GO:0051539">
    <property type="term" value="F:4 iron, 4 sulfur cluster binding"/>
    <property type="evidence" value="ECO:0007669"/>
    <property type="project" value="UniProtKB-KW"/>
</dbReference>
<evidence type="ECO:0000313" key="11">
    <source>
        <dbReference type="EMBL" id="RDI66740.1"/>
    </source>
</evidence>
<dbReference type="GO" id="GO:0006284">
    <property type="term" value="P:base-excision repair"/>
    <property type="evidence" value="ECO:0007669"/>
    <property type="project" value="InterPro"/>
</dbReference>
<dbReference type="EMBL" id="QQBC01000004">
    <property type="protein sequence ID" value="RDI66740.1"/>
    <property type="molecule type" value="Genomic_DNA"/>
</dbReference>
<dbReference type="SMART" id="SM00986">
    <property type="entry name" value="UDG"/>
    <property type="match status" value="1"/>
</dbReference>
<dbReference type="AlphaFoldDB" id="A0A370I7Z5"/>
<keyword evidence="4" id="KW-0378">Hydrolase</keyword>
<feature type="domain" description="Uracil-DNA glycosylase-like" evidence="10">
    <location>
        <begin position="58"/>
        <end position="237"/>
    </location>
</feature>
<evidence type="ECO:0000256" key="9">
    <source>
        <dbReference type="ARBA" id="ARBA00023887"/>
    </source>
</evidence>
<keyword evidence="7" id="KW-0234">DNA repair</keyword>
<dbReference type="Pfam" id="PF03167">
    <property type="entry name" value="UDG"/>
    <property type="match status" value="1"/>
</dbReference>
<dbReference type="GO" id="GO:0004844">
    <property type="term" value="F:uracil DNA N-glycosylase activity"/>
    <property type="evidence" value="ECO:0007669"/>
    <property type="project" value="InterPro"/>
</dbReference>
<evidence type="ECO:0000256" key="4">
    <source>
        <dbReference type="ARBA" id="ARBA00022801"/>
    </source>
</evidence>
<comment type="similarity">
    <text evidence="8">Belongs to the uracil-DNA glycosylase (UDG) superfamily. Type 5 (UDGb) family.</text>
</comment>
<evidence type="ECO:0000256" key="1">
    <source>
        <dbReference type="ARBA" id="ARBA00022485"/>
    </source>
</evidence>
<dbReference type="InterPro" id="IPR044147">
    <property type="entry name" value="UdgB-like"/>
</dbReference>
<keyword evidence="6" id="KW-0411">Iron-sulfur</keyword>
<dbReference type="RefSeq" id="WP_067994368.1">
    <property type="nucleotide sequence ID" value="NZ_QQBC01000004.1"/>
</dbReference>
<dbReference type="SUPFAM" id="SSF52141">
    <property type="entry name" value="Uracil-DNA glycosylase-like"/>
    <property type="match status" value="1"/>
</dbReference>
<sequence length="246" mass="26746">MTAHPDPTSPGGYRTLAEMDADLVDCRACPRLVAWREQVGRDKRAAFRDQDYWARPVPGLGPADAKLLLVGLAPAAHGGNRTGRMFTGDQSGDFLFKAMYAVGLTNQPYAIDSDDGLRLLGVRVTAPVHCAPPENKPTPGERDTCRHWLITELGLLAPTVRAVLTLGAFGWQTLLPILSQAGWEVPRPRPKFGHGVHLSLPPTRADREPLEVFGCYHVSQHNTFTGRLTPAMLEDVLARAKSAAGL</sequence>
<dbReference type="GO" id="GO:0033958">
    <property type="term" value="F:DNA-deoxyinosine glycosylase activity"/>
    <property type="evidence" value="ECO:0007669"/>
    <property type="project" value="InterPro"/>
</dbReference>
<dbReference type="PANTHER" id="PTHR33693:SF3">
    <property type="entry name" value="TYPE-5 URACIL-DNA GLYCOSYLASE"/>
    <property type="match status" value="1"/>
</dbReference>
<evidence type="ECO:0000256" key="2">
    <source>
        <dbReference type="ARBA" id="ARBA00022723"/>
    </source>
</evidence>
<keyword evidence="3" id="KW-0227">DNA damage</keyword>
<evidence type="ECO:0000259" key="10">
    <source>
        <dbReference type="SMART" id="SM00986"/>
    </source>
</evidence>
<evidence type="ECO:0000256" key="8">
    <source>
        <dbReference type="ARBA" id="ARBA00023779"/>
    </source>
</evidence>
<dbReference type="InterPro" id="IPR036895">
    <property type="entry name" value="Uracil-DNA_glycosylase-like_sf"/>
</dbReference>
<evidence type="ECO:0000256" key="3">
    <source>
        <dbReference type="ARBA" id="ARBA00022763"/>
    </source>
</evidence>
<dbReference type="CDD" id="cd10031">
    <property type="entry name" value="UDG-F5_TTUDGB_like"/>
    <property type="match status" value="1"/>
</dbReference>
<dbReference type="InterPro" id="IPR005122">
    <property type="entry name" value="Uracil-DNA_glycosylase-like"/>
</dbReference>